<proteinExistence type="inferred from homology"/>
<protein>
    <recommendedName>
        <fullName evidence="12">Cytochrome c oxidase, subunit VIb</fullName>
    </recommendedName>
</protein>
<dbReference type="InterPro" id="IPR048281">
    <property type="entry name" value="COA6_fun"/>
</dbReference>
<dbReference type="Proteomes" id="UP000799640">
    <property type="component" value="Unassembled WGS sequence"/>
</dbReference>
<keyword evidence="5" id="KW-0963">Cytoplasm</keyword>
<evidence type="ECO:0000313" key="10">
    <source>
        <dbReference type="EMBL" id="KAF2399823.1"/>
    </source>
</evidence>
<dbReference type="OrthoDB" id="5545577at2759"/>
<evidence type="ECO:0000256" key="2">
    <source>
        <dbReference type="ARBA" id="ARBA00004496"/>
    </source>
</evidence>
<dbReference type="EMBL" id="ML996696">
    <property type="protein sequence ID" value="KAF2399823.1"/>
    <property type="molecule type" value="Genomic_DNA"/>
</dbReference>
<evidence type="ECO:0000256" key="9">
    <source>
        <dbReference type="SAM" id="MobiDB-lite"/>
    </source>
</evidence>
<accession>A0A6G1HUT0</accession>
<reference evidence="10" key="1">
    <citation type="journal article" date="2020" name="Stud. Mycol.">
        <title>101 Dothideomycetes genomes: a test case for predicting lifestyles and emergence of pathogens.</title>
        <authorList>
            <person name="Haridas S."/>
            <person name="Albert R."/>
            <person name="Binder M."/>
            <person name="Bloem J."/>
            <person name="Labutti K."/>
            <person name="Salamov A."/>
            <person name="Andreopoulos B."/>
            <person name="Baker S."/>
            <person name="Barry K."/>
            <person name="Bills G."/>
            <person name="Bluhm B."/>
            <person name="Cannon C."/>
            <person name="Castanera R."/>
            <person name="Culley D."/>
            <person name="Daum C."/>
            <person name="Ezra D."/>
            <person name="Gonzalez J."/>
            <person name="Henrissat B."/>
            <person name="Kuo A."/>
            <person name="Liang C."/>
            <person name="Lipzen A."/>
            <person name="Lutzoni F."/>
            <person name="Magnuson J."/>
            <person name="Mondo S."/>
            <person name="Nolan M."/>
            <person name="Ohm R."/>
            <person name="Pangilinan J."/>
            <person name="Park H.-J."/>
            <person name="Ramirez L."/>
            <person name="Alfaro M."/>
            <person name="Sun H."/>
            <person name="Tritt A."/>
            <person name="Yoshinaga Y."/>
            <person name="Zwiers L.-H."/>
            <person name="Turgeon B."/>
            <person name="Goodwin S."/>
            <person name="Spatafora J."/>
            <person name="Crous P."/>
            <person name="Grigoriev I."/>
        </authorList>
    </citation>
    <scope>NUCLEOTIDE SEQUENCE</scope>
    <source>
        <strain evidence="10">CBS 262.69</strain>
    </source>
</reference>
<evidence type="ECO:0008006" key="12">
    <source>
        <dbReference type="Google" id="ProtNLM"/>
    </source>
</evidence>
<gene>
    <name evidence="10" type="ORF">EJ06DRAFT_530605</name>
</gene>
<dbReference type="AlphaFoldDB" id="A0A6G1HUT0"/>
<keyword evidence="8" id="KW-0539">Nucleus</keyword>
<dbReference type="GO" id="GO:0033617">
    <property type="term" value="P:mitochondrial respiratory chain complex IV assembly"/>
    <property type="evidence" value="ECO:0007669"/>
    <property type="project" value="TreeGrafter"/>
</dbReference>
<evidence type="ECO:0000256" key="8">
    <source>
        <dbReference type="ARBA" id="ARBA00023242"/>
    </source>
</evidence>
<name>A0A6G1HUT0_9PEZI</name>
<keyword evidence="11" id="KW-1185">Reference proteome</keyword>
<sequence length="105" mass="11895">MGLFSSSGSKTASSSDTGLYEAPGRTSRVKCWDARDTYFQCLDRNNILDALKHEEDAARLCGKESQAFEGNCALSWVKYFKQRRVAEYEKEQLLKKQAAESFPSR</sequence>
<evidence type="ECO:0000313" key="11">
    <source>
        <dbReference type="Proteomes" id="UP000799640"/>
    </source>
</evidence>
<dbReference type="Pfam" id="PF02297">
    <property type="entry name" value="COX6B"/>
    <property type="match status" value="1"/>
</dbReference>
<evidence type="ECO:0000256" key="4">
    <source>
        <dbReference type="ARBA" id="ARBA00006425"/>
    </source>
</evidence>
<dbReference type="InterPro" id="IPR036549">
    <property type="entry name" value="CX6/COA6-like_sf"/>
</dbReference>
<feature type="region of interest" description="Disordered" evidence="9">
    <location>
        <begin position="1"/>
        <end position="26"/>
    </location>
</feature>
<dbReference type="Gene3D" id="1.10.10.140">
    <property type="entry name" value="Cytochrome c oxidase, subunit VIb"/>
    <property type="match status" value="1"/>
</dbReference>
<dbReference type="PANTHER" id="PTHR47677">
    <property type="entry name" value="CYTOCHROME C OXIDASE ASSEMBLY FACTOR 6"/>
    <property type="match status" value="1"/>
</dbReference>
<evidence type="ECO:0000256" key="1">
    <source>
        <dbReference type="ARBA" id="ARBA00004123"/>
    </source>
</evidence>
<evidence type="ECO:0000256" key="6">
    <source>
        <dbReference type="ARBA" id="ARBA00023128"/>
    </source>
</evidence>
<dbReference type="GO" id="GO:0005758">
    <property type="term" value="C:mitochondrial intermembrane space"/>
    <property type="evidence" value="ECO:0007669"/>
    <property type="project" value="UniProtKB-SubCell"/>
</dbReference>
<comment type="similarity">
    <text evidence="4">Belongs to the cytochrome c oxidase subunit 6B family.</text>
</comment>
<dbReference type="FunFam" id="1.10.10.140:FF:000003">
    <property type="entry name" value="Cytochrome c oxidase assembly factor 6"/>
    <property type="match status" value="1"/>
</dbReference>
<dbReference type="GO" id="GO:0005634">
    <property type="term" value="C:nucleus"/>
    <property type="evidence" value="ECO:0007669"/>
    <property type="project" value="UniProtKB-SubCell"/>
</dbReference>
<dbReference type="PROSITE" id="PS51808">
    <property type="entry name" value="CHCH"/>
    <property type="match status" value="1"/>
</dbReference>
<feature type="compositionally biased region" description="Low complexity" evidence="9">
    <location>
        <begin position="1"/>
        <end position="15"/>
    </location>
</feature>
<keyword evidence="7" id="KW-1015">Disulfide bond</keyword>
<evidence type="ECO:0000256" key="3">
    <source>
        <dbReference type="ARBA" id="ARBA00004569"/>
    </source>
</evidence>
<keyword evidence="6" id="KW-0496">Mitochondrion</keyword>
<dbReference type="InterPro" id="IPR048280">
    <property type="entry name" value="COX6B-like"/>
</dbReference>
<dbReference type="SUPFAM" id="SSF47694">
    <property type="entry name" value="Cytochrome c oxidase subunit h"/>
    <property type="match status" value="1"/>
</dbReference>
<organism evidence="10 11">
    <name type="scientific">Trichodelitschia bisporula</name>
    <dbReference type="NCBI Taxonomy" id="703511"/>
    <lineage>
        <taxon>Eukaryota</taxon>
        <taxon>Fungi</taxon>
        <taxon>Dikarya</taxon>
        <taxon>Ascomycota</taxon>
        <taxon>Pezizomycotina</taxon>
        <taxon>Dothideomycetes</taxon>
        <taxon>Dothideomycetes incertae sedis</taxon>
        <taxon>Phaeotrichales</taxon>
        <taxon>Phaeotrichaceae</taxon>
        <taxon>Trichodelitschia</taxon>
    </lineage>
</organism>
<evidence type="ECO:0000256" key="5">
    <source>
        <dbReference type="ARBA" id="ARBA00022490"/>
    </source>
</evidence>
<comment type="subcellular location">
    <subcellularLocation>
        <location evidence="2">Cytoplasm</location>
    </subcellularLocation>
    <subcellularLocation>
        <location evidence="3">Mitochondrion intermembrane space</location>
    </subcellularLocation>
    <subcellularLocation>
        <location evidence="1">Nucleus</location>
    </subcellularLocation>
</comment>
<evidence type="ECO:0000256" key="7">
    <source>
        <dbReference type="ARBA" id="ARBA00023157"/>
    </source>
</evidence>
<dbReference type="PANTHER" id="PTHR47677:SF1">
    <property type="entry name" value="CYTOCHROME C OXIDASE ASSEMBLY FACTOR 6"/>
    <property type="match status" value="1"/>
</dbReference>